<evidence type="ECO:0000256" key="6">
    <source>
        <dbReference type="ARBA" id="ARBA00022741"/>
    </source>
</evidence>
<dbReference type="EMBL" id="QJKJ01004041">
    <property type="protein sequence ID" value="RDX95804.1"/>
    <property type="molecule type" value="Genomic_DNA"/>
</dbReference>
<feature type="non-terminal residue" evidence="16">
    <location>
        <position position="1"/>
    </location>
</feature>
<dbReference type="FunFam" id="3.80.10.10:FF:000062">
    <property type="entry name" value="protein STRUBBELIG-RECEPTOR FAMILY 3"/>
    <property type="match status" value="1"/>
</dbReference>
<evidence type="ECO:0000256" key="5">
    <source>
        <dbReference type="ARBA" id="ARBA00022737"/>
    </source>
</evidence>
<dbReference type="InterPro" id="IPR001245">
    <property type="entry name" value="Ser-Thr/Tyr_kinase_cat_dom"/>
</dbReference>
<name>A0A371GZ35_MUCPR</name>
<keyword evidence="4 14" id="KW-0732">Signal</keyword>
<feature type="chain" id="PRO_5017083942" evidence="14">
    <location>
        <begin position="26"/>
        <end position="802"/>
    </location>
</feature>
<dbReference type="InterPro" id="IPR013210">
    <property type="entry name" value="LRR_N_plant-typ"/>
</dbReference>
<dbReference type="InterPro" id="IPR050647">
    <property type="entry name" value="Plant_LRR-RLKs"/>
</dbReference>
<dbReference type="InterPro" id="IPR032675">
    <property type="entry name" value="LRR_dom_sf"/>
</dbReference>
<comment type="caution">
    <text evidence="16">The sequence shown here is derived from an EMBL/GenBank/DDBJ whole genome shotgun (WGS) entry which is preliminary data.</text>
</comment>
<evidence type="ECO:0000256" key="1">
    <source>
        <dbReference type="ARBA" id="ARBA00004167"/>
    </source>
</evidence>
<dbReference type="SUPFAM" id="SSF52058">
    <property type="entry name" value="L domain-like"/>
    <property type="match status" value="1"/>
</dbReference>
<dbReference type="FunFam" id="3.30.200.20:FF:000125">
    <property type="entry name" value="Protein STRUBBELIG-RECEPTOR FAMILY 8"/>
    <property type="match status" value="1"/>
</dbReference>
<dbReference type="Pfam" id="PF00560">
    <property type="entry name" value="LRR_1"/>
    <property type="match status" value="2"/>
</dbReference>
<keyword evidence="7" id="KW-0067">ATP-binding</keyword>
<evidence type="ECO:0000256" key="4">
    <source>
        <dbReference type="ARBA" id="ARBA00022729"/>
    </source>
</evidence>
<dbReference type="AlphaFoldDB" id="A0A371GZ35"/>
<evidence type="ECO:0000256" key="7">
    <source>
        <dbReference type="ARBA" id="ARBA00022840"/>
    </source>
</evidence>
<dbReference type="InterPro" id="IPR011009">
    <property type="entry name" value="Kinase-like_dom_sf"/>
</dbReference>
<reference evidence="16" key="1">
    <citation type="submission" date="2018-05" db="EMBL/GenBank/DDBJ databases">
        <title>Draft genome of Mucuna pruriens seed.</title>
        <authorList>
            <person name="Nnadi N.E."/>
            <person name="Vos R."/>
            <person name="Hasami M.H."/>
            <person name="Devisetty U.K."/>
            <person name="Aguiy J.C."/>
        </authorList>
    </citation>
    <scope>NUCLEOTIDE SEQUENCE [LARGE SCALE GENOMIC DNA]</scope>
    <source>
        <strain evidence="16">JCA_2017</strain>
    </source>
</reference>
<keyword evidence="3 13" id="KW-0812">Transmembrane</keyword>
<dbReference type="PANTHER" id="PTHR48056:SF81">
    <property type="entry name" value="RECEPTOR PROTEIN-TYROSINE KINASE CEPR1"/>
    <property type="match status" value="1"/>
</dbReference>
<evidence type="ECO:0000256" key="11">
    <source>
        <dbReference type="ARBA" id="ARBA00023180"/>
    </source>
</evidence>
<evidence type="ECO:0000256" key="12">
    <source>
        <dbReference type="SAM" id="MobiDB-lite"/>
    </source>
</evidence>
<gene>
    <name evidence="16" type="primary">SRF2</name>
    <name evidence="16" type="ORF">CR513_21607</name>
</gene>
<keyword evidence="9 13" id="KW-0472">Membrane</keyword>
<dbReference type="Pfam" id="PF08263">
    <property type="entry name" value="LRRNT_2"/>
    <property type="match status" value="1"/>
</dbReference>
<dbReference type="GO" id="GO:0004672">
    <property type="term" value="F:protein kinase activity"/>
    <property type="evidence" value="ECO:0007669"/>
    <property type="project" value="InterPro"/>
</dbReference>
<feature type="compositionally biased region" description="Basic and acidic residues" evidence="12">
    <location>
        <begin position="439"/>
        <end position="451"/>
    </location>
</feature>
<dbReference type="Gene3D" id="3.80.10.10">
    <property type="entry name" value="Ribonuclease Inhibitor"/>
    <property type="match status" value="1"/>
</dbReference>
<evidence type="ECO:0000256" key="2">
    <source>
        <dbReference type="ARBA" id="ARBA00022614"/>
    </source>
</evidence>
<keyword evidence="6" id="KW-0547">Nucleotide-binding</keyword>
<dbReference type="InterPro" id="IPR000719">
    <property type="entry name" value="Prot_kinase_dom"/>
</dbReference>
<evidence type="ECO:0000256" key="14">
    <source>
        <dbReference type="SAM" id="SignalP"/>
    </source>
</evidence>
<accession>A0A371GZ35</accession>
<keyword evidence="2" id="KW-0433">Leucine-rich repeat</keyword>
<evidence type="ECO:0000256" key="9">
    <source>
        <dbReference type="ARBA" id="ARBA00023136"/>
    </source>
</evidence>
<keyword evidence="17" id="KW-1185">Reference proteome</keyword>
<protein>
    <submittedName>
        <fullName evidence="16">Protein STRUBBELIG-RECEPTOR FAMILY 2</fullName>
    </submittedName>
</protein>
<feature type="signal peptide" evidence="14">
    <location>
        <begin position="1"/>
        <end position="25"/>
    </location>
</feature>
<dbReference type="GO" id="GO:0005524">
    <property type="term" value="F:ATP binding"/>
    <property type="evidence" value="ECO:0007669"/>
    <property type="project" value="UniProtKB-KW"/>
</dbReference>
<evidence type="ECO:0000256" key="10">
    <source>
        <dbReference type="ARBA" id="ARBA00023170"/>
    </source>
</evidence>
<evidence type="ECO:0000256" key="3">
    <source>
        <dbReference type="ARBA" id="ARBA00022692"/>
    </source>
</evidence>
<dbReference type="SUPFAM" id="SSF56112">
    <property type="entry name" value="Protein kinase-like (PK-like)"/>
    <property type="match status" value="1"/>
</dbReference>
<organism evidence="16 17">
    <name type="scientific">Mucuna pruriens</name>
    <name type="common">Velvet bean</name>
    <name type="synonym">Dolichos pruriens</name>
    <dbReference type="NCBI Taxonomy" id="157652"/>
    <lineage>
        <taxon>Eukaryota</taxon>
        <taxon>Viridiplantae</taxon>
        <taxon>Streptophyta</taxon>
        <taxon>Embryophyta</taxon>
        <taxon>Tracheophyta</taxon>
        <taxon>Spermatophyta</taxon>
        <taxon>Magnoliopsida</taxon>
        <taxon>eudicotyledons</taxon>
        <taxon>Gunneridae</taxon>
        <taxon>Pentapetalae</taxon>
        <taxon>rosids</taxon>
        <taxon>fabids</taxon>
        <taxon>Fabales</taxon>
        <taxon>Fabaceae</taxon>
        <taxon>Papilionoideae</taxon>
        <taxon>50 kb inversion clade</taxon>
        <taxon>NPAAA clade</taxon>
        <taxon>indigoferoid/millettioid clade</taxon>
        <taxon>Phaseoleae</taxon>
        <taxon>Mucuna</taxon>
    </lineage>
</organism>
<keyword evidence="8 13" id="KW-1133">Transmembrane helix</keyword>
<dbReference type="Gene3D" id="1.10.510.10">
    <property type="entry name" value="Transferase(Phosphotransferase) domain 1"/>
    <property type="match status" value="1"/>
</dbReference>
<dbReference type="GO" id="GO:0016020">
    <property type="term" value="C:membrane"/>
    <property type="evidence" value="ECO:0007669"/>
    <property type="project" value="UniProtKB-SubCell"/>
</dbReference>
<feature type="region of interest" description="Disordered" evidence="12">
    <location>
        <begin position="430"/>
        <end position="451"/>
    </location>
</feature>
<dbReference type="FunFam" id="1.10.510.10:FF:000479">
    <property type="entry name" value="Leucine-rich repeat receptor-like protein kinase"/>
    <property type="match status" value="1"/>
</dbReference>
<evidence type="ECO:0000259" key="15">
    <source>
        <dbReference type="PROSITE" id="PS50011"/>
    </source>
</evidence>
<dbReference type="PANTHER" id="PTHR48056">
    <property type="entry name" value="LRR RECEPTOR-LIKE SERINE/THREONINE-PROTEIN KINASE-RELATED"/>
    <property type="match status" value="1"/>
</dbReference>
<feature type="domain" description="Protein kinase" evidence="15">
    <location>
        <begin position="473"/>
        <end position="761"/>
    </location>
</feature>
<evidence type="ECO:0000313" key="17">
    <source>
        <dbReference type="Proteomes" id="UP000257109"/>
    </source>
</evidence>
<evidence type="ECO:0000256" key="8">
    <source>
        <dbReference type="ARBA" id="ARBA00022989"/>
    </source>
</evidence>
<dbReference type="OrthoDB" id="676979at2759"/>
<keyword evidence="10" id="KW-0675">Receptor</keyword>
<dbReference type="PROSITE" id="PS50011">
    <property type="entry name" value="PROTEIN_KINASE_DOM"/>
    <property type="match status" value="1"/>
</dbReference>
<sequence>MICNYVYVNLAVVVFSATLIARCLAYTDPPDVIALQDLYRALNNPPVLNSWNGVDPCEESWTGVACSGSSVIHLKIQGLNLTGNLGGLLNNLQNLKELSAIYLLPNSGFFSDVSFNNIVGEIPQGLPPNATHINMACNYLSQTIPHSLSTMNKLRHLNLSHNFLYGPIGNVFTGLDNLKEMDLSYNNFTGDLPSSFGSLTNLDDRTFVSHVGLICSMVHICRFLQNNRFTGSVTYLAELPLIDLNIQDNMFSGILPQHFQSIPNLWLVIMTITSFNHLGYEIMDTTSKSNRLPLIRIGGNKFHAVDDSPPWAFPLDNVPTEQNTSRPPITQANAIENYDHPKVRKQKKKRMGPGGIAFMVGAGTLLATGFALFIAIRLNKLHTQRQESCESSHSSLPSYPISATKDVSTTAIDESLRIPPYNAASLLGPRRLASQNHKRTGETSRKSYSGRDRFTGRTKVYTVAEVQLVTNSFNEDNLLGEGSLGPVYRAEFPENKVLAVKNVNMAGMSFSEEEKFLDVVCTASRLKHPNIVSLKGYCLEHGQHLLVYDYVRNLTLDDALHSAVYKPLSWGTRLRIALGVGQALDYLHSTFSPPVAHCNLKAANVLLDENLMPRVTDCGLAILRPLTSNKVKIRASEIDIRDTGYSSPDHGQPGIGSTKSDIFAFGVLLLELLTGRKAFDGLRPREEQYLAKWASSRLHDSDSLEQMVDPAIKRTFSSKALSRYADIISLCIQVVMIGCCIQPVKEFRPPMSEIVDSLVTFSQKLVSKSGASDGTELDPLDRSFRTTTSRFIGSPALSYVSA</sequence>
<keyword evidence="11" id="KW-0325">Glycoprotein</keyword>
<dbReference type="Proteomes" id="UP000257109">
    <property type="component" value="Unassembled WGS sequence"/>
</dbReference>
<evidence type="ECO:0000256" key="13">
    <source>
        <dbReference type="SAM" id="Phobius"/>
    </source>
</evidence>
<keyword evidence="5" id="KW-0677">Repeat</keyword>
<proteinExistence type="predicted"/>
<dbReference type="InterPro" id="IPR001611">
    <property type="entry name" value="Leu-rich_rpt"/>
</dbReference>
<dbReference type="Pfam" id="PF07714">
    <property type="entry name" value="PK_Tyr_Ser-Thr"/>
    <property type="match status" value="1"/>
</dbReference>
<comment type="subcellular location">
    <subcellularLocation>
        <location evidence="1">Membrane</location>
        <topology evidence="1">Single-pass membrane protein</topology>
    </subcellularLocation>
</comment>
<evidence type="ECO:0000313" key="16">
    <source>
        <dbReference type="EMBL" id="RDX95804.1"/>
    </source>
</evidence>
<dbReference type="Gene3D" id="3.30.200.20">
    <property type="entry name" value="Phosphorylase Kinase, domain 1"/>
    <property type="match status" value="1"/>
</dbReference>
<feature type="transmembrane region" description="Helical" evidence="13">
    <location>
        <begin position="354"/>
        <end position="376"/>
    </location>
</feature>